<feature type="compositionally biased region" description="Acidic residues" evidence="1">
    <location>
        <begin position="75"/>
        <end position="86"/>
    </location>
</feature>
<proteinExistence type="predicted"/>
<sequence length="86" mass="9469">MFLTQPAPKTVEDLRQEISEDSLLELLEKQQALREEAIRTHNSDALVVGAPPQDTAQDIEEDDDGSVDPDAAYDSADEGGEDEQQQ</sequence>
<gene>
    <name evidence="2" type="ORF">BQ4739_LOCUS126</name>
</gene>
<evidence type="ECO:0000313" key="2">
    <source>
        <dbReference type="EMBL" id="SZX59513.1"/>
    </source>
</evidence>
<feature type="region of interest" description="Disordered" evidence="1">
    <location>
        <begin position="40"/>
        <end position="86"/>
    </location>
</feature>
<reference evidence="2 3" key="1">
    <citation type="submission" date="2016-10" db="EMBL/GenBank/DDBJ databases">
        <authorList>
            <person name="Cai Z."/>
        </authorList>
    </citation>
    <scope>NUCLEOTIDE SEQUENCE [LARGE SCALE GENOMIC DNA]</scope>
</reference>
<protein>
    <submittedName>
        <fullName evidence="2">Uncharacterized protein</fullName>
    </submittedName>
</protein>
<evidence type="ECO:0000313" key="3">
    <source>
        <dbReference type="Proteomes" id="UP000256970"/>
    </source>
</evidence>
<keyword evidence="3" id="KW-1185">Reference proteome</keyword>
<dbReference type="EMBL" id="FNXT01000003">
    <property type="protein sequence ID" value="SZX59513.1"/>
    <property type="molecule type" value="Genomic_DNA"/>
</dbReference>
<name>A0A383V3J6_TETOB</name>
<organism evidence="2 3">
    <name type="scientific">Tetradesmus obliquus</name>
    <name type="common">Green alga</name>
    <name type="synonym">Acutodesmus obliquus</name>
    <dbReference type="NCBI Taxonomy" id="3088"/>
    <lineage>
        <taxon>Eukaryota</taxon>
        <taxon>Viridiplantae</taxon>
        <taxon>Chlorophyta</taxon>
        <taxon>core chlorophytes</taxon>
        <taxon>Chlorophyceae</taxon>
        <taxon>CS clade</taxon>
        <taxon>Sphaeropleales</taxon>
        <taxon>Scenedesmaceae</taxon>
        <taxon>Tetradesmus</taxon>
    </lineage>
</organism>
<accession>A0A383V3J6</accession>
<dbReference type="AlphaFoldDB" id="A0A383V3J6"/>
<evidence type="ECO:0000256" key="1">
    <source>
        <dbReference type="SAM" id="MobiDB-lite"/>
    </source>
</evidence>
<feature type="compositionally biased region" description="Acidic residues" evidence="1">
    <location>
        <begin position="57"/>
        <end position="67"/>
    </location>
</feature>
<dbReference type="Proteomes" id="UP000256970">
    <property type="component" value="Unassembled WGS sequence"/>
</dbReference>